<accession>A0A8J6NXF4</accession>
<gene>
    <name evidence="1" type="ORF">H8D96_07060</name>
</gene>
<dbReference type="EMBL" id="JACNIG010000163">
    <property type="protein sequence ID" value="MBC8431664.1"/>
    <property type="molecule type" value="Genomic_DNA"/>
</dbReference>
<dbReference type="Proteomes" id="UP000605201">
    <property type="component" value="Unassembled WGS sequence"/>
</dbReference>
<dbReference type="AlphaFoldDB" id="A0A8J6NXF4"/>
<sequence length="89" mass="10598">MGMWLYDDCKEMEDFQLWRGEVKRLEKEYLDLRIQLRDTEADLRSDPASEYLKAKVKYLNKRIKGIEKMGPRLAADQPLEIFLWAPPHG</sequence>
<proteinExistence type="predicted"/>
<evidence type="ECO:0000313" key="1">
    <source>
        <dbReference type="EMBL" id="MBC8431664.1"/>
    </source>
</evidence>
<reference evidence="1 2" key="1">
    <citation type="submission" date="2020-08" db="EMBL/GenBank/DDBJ databases">
        <title>Bridging the membrane lipid divide: bacteria of the FCB group superphylum have the potential to synthesize archaeal ether lipids.</title>
        <authorList>
            <person name="Villanueva L."/>
            <person name="Von Meijenfeldt F.A.B."/>
            <person name="Westbye A.B."/>
            <person name="Yadav S."/>
            <person name="Hopmans E.C."/>
            <person name="Dutilh B.E."/>
            <person name="Sinninghe Damste J.S."/>
        </authorList>
    </citation>
    <scope>NUCLEOTIDE SEQUENCE [LARGE SCALE GENOMIC DNA]</scope>
    <source>
        <strain evidence="1">NIOZ-UU17</strain>
    </source>
</reference>
<protein>
    <submittedName>
        <fullName evidence="1">Uncharacterized protein</fullName>
    </submittedName>
</protein>
<comment type="caution">
    <text evidence="1">The sequence shown here is derived from an EMBL/GenBank/DDBJ whole genome shotgun (WGS) entry which is preliminary data.</text>
</comment>
<name>A0A8J6NXF4_9BACT</name>
<organism evidence="1 2">
    <name type="scientific">Candidatus Desulfatibia vada</name>
    <dbReference type="NCBI Taxonomy" id="2841696"/>
    <lineage>
        <taxon>Bacteria</taxon>
        <taxon>Pseudomonadati</taxon>
        <taxon>Thermodesulfobacteriota</taxon>
        <taxon>Desulfobacteria</taxon>
        <taxon>Desulfobacterales</taxon>
        <taxon>Desulfobacterales incertae sedis</taxon>
        <taxon>Candidatus Desulfatibia</taxon>
    </lineage>
</organism>
<evidence type="ECO:0000313" key="2">
    <source>
        <dbReference type="Proteomes" id="UP000605201"/>
    </source>
</evidence>